<evidence type="ECO:0000313" key="4">
    <source>
        <dbReference type="EMBL" id="KNG82051.1"/>
    </source>
</evidence>
<protein>
    <recommendedName>
        <fullName evidence="3">HTH CENPB-type domain-containing protein</fullName>
    </recommendedName>
</protein>
<dbReference type="AlphaFoldDB" id="A0A0L1IR42"/>
<keyword evidence="1" id="KW-0238">DNA-binding</keyword>
<reference evidence="4 5" key="1">
    <citation type="submission" date="2014-06" db="EMBL/GenBank/DDBJ databases">
        <title>The Genome of the Aflatoxigenic Filamentous Fungus Aspergillus nomius.</title>
        <authorList>
            <person name="Moore M.G."/>
            <person name="Shannon B.M."/>
            <person name="Brian M.M."/>
        </authorList>
    </citation>
    <scope>NUCLEOTIDE SEQUENCE [LARGE SCALE GENOMIC DNA]</scope>
    <source>
        <strain evidence="4 5">NRRL 13137</strain>
    </source>
</reference>
<accession>A0A0L1IR42</accession>
<evidence type="ECO:0000259" key="3">
    <source>
        <dbReference type="PROSITE" id="PS51253"/>
    </source>
</evidence>
<proteinExistence type="predicted"/>
<dbReference type="Proteomes" id="UP000037505">
    <property type="component" value="Unassembled WGS sequence"/>
</dbReference>
<name>A0A0L1IR42_ASPN3</name>
<dbReference type="STRING" id="1509407.A0A0L1IR42"/>
<evidence type="ECO:0000256" key="1">
    <source>
        <dbReference type="ARBA" id="ARBA00023125"/>
    </source>
</evidence>
<feature type="compositionally biased region" description="Low complexity" evidence="2">
    <location>
        <begin position="157"/>
        <end position="174"/>
    </location>
</feature>
<gene>
    <name evidence="4" type="ORF">ANOM_010733</name>
</gene>
<comment type="caution">
    <text evidence="4">The sequence shown here is derived from an EMBL/GenBank/DDBJ whole genome shotgun (WGS) entry which is preliminary data.</text>
</comment>
<evidence type="ECO:0000313" key="5">
    <source>
        <dbReference type="Proteomes" id="UP000037505"/>
    </source>
</evidence>
<dbReference type="RefSeq" id="XP_015402974.1">
    <property type="nucleotide sequence ID" value="XM_015555989.1"/>
</dbReference>
<keyword evidence="5" id="KW-1185">Reference proteome</keyword>
<feature type="domain" description="HTH CENPB-type" evidence="3">
    <location>
        <begin position="57"/>
        <end position="132"/>
    </location>
</feature>
<dbReference type="Pfam" id="PF03221">
    <property type="entry name" value="HTH_Tnp_Tc5"/>
    <property type="match status" value="1"/>
</dbReference>
<dbReference type="GeneID" id="26812537"/>
<dbReference type="InterPro" id="IPR006600">
    <property type="entry name" value="HTH_CenpB_DNA-bd_dom"/>
</dbReference>
<evidence type="ECO:0000256" key="2">
    <source>
        <dbReference type="SAM" id="MobiDB-lite"/>
    </source>
</evidence>
<dbReference type="GO" id="GO:0003677">
    <property type="term" value="F:DNA binding"/>
    <property type="evidence" value="ECO:0007669"/>
    <property type="project" value="UniProtKB-KW"/>
</dbReference>
<organism evidence="4 5">
    <name type="scientific">Aspergillus nomiae NRRL (strain ATCC 15546 / NRRL 13137 / CBS 260.88 / M93)</name>
    <dbReference type="NCBI Taxonomy" id="1509407"/>
    <lineage>
        <taxon>Eukaryota</taxon>
        <taxon>Fungi</taxon>
        <taxon>Dikarya</taxon>
        <taxon>Ascomycota</taxon>
        <taxon>Pezizomycotina</taxon>
        <taxon>Eurotiomycetes</taxon>
        <taxon>Eurotiomycetidae</taxon>
        <taxon>Eurotiales</taxon>
        <taxon>Aspergillaceae</taxon>
        <taxon>Aspergillus</taxon>
        <taxon>Aspergillus subgen. Circumdati</taxon>
    </lineage>
</organism>
<feature type="region of interest" description="Disordered" evidence="2">
    <location>
        <begin position="150"/>
        <end position="185"/>
    </location>
</feature>
<dbReference type="PROSITE" id="PS51253">
    <property type="entry name" value="HTH_CENPB"/>
    <property type="match status" value="1"/>
</dbReference>
<sequence length="280" mass="32042">MESTYKAEEELIQKAVHTYNEEKCVEKRVNIAKLAREQGVSYPRLRRRIAGRACKTTREHPNRRLDPAQYSALYEQIDRFDDTGAPLSAQDVRKAADAILERDHTDPTTAPPKVSRNWPYRFLQQTDRYIKRPRRVTDVDRIYDGDHINENSDEISASHTGRITTTTTTTSYKTPSPPPESTIKTPTTLRSIRQEITRIRSSGKELSPGFDRLLRGILSNAEKGAMASAALDELLQAKKRPSHSKSRSKRQIKLIRVGDVRRHINPKDKADIEARWRSKG</sequence>
<dbReference type="EMBL" id="JNOM01000382">
    <property type="protein sequence ID" value="KNG82051.1"/>
    <property type="molecule type" value="Genomic_DNA"/>
</dbReference>